<dbReference type="PROSITE" id="PS00028">
    <property type="entry name" value="ZINC_FINGER_C2H2_1"/>
    <property type="match status" value="1"/>
</dbReference>
<dbReference type="Pfam" id="PF13912">
    <property type="entry name" value="zf-C2H2_6"/>
    <property type="match status" value="1"/>
</dbReference>
<feature type="compositionally biased region" description="Polar residues" evidence="9">
    <location>
        <begin position="1"/>
        <end position="13"/>
    </location>
</feature>
<evidence type="ECO:0000256" key="9">
    <source>
        <dbReference type="SAM" id="MobiDB-lite"/>
    </source>
</evidence>
<evidence type="ECO:0000256" key="2">
    <source>
        <dbReference type="ARBA" id="ARBA00022723"/>
    </source>
</evidence>
<gene>
    <name evidence="12" type="ORF">ALMOND_2B014858</name>
    <name evidence="11" type="ORF">L3X38_030970</name>
</gene>
<feature type="compositionally biased region" description="Basic and acidic residues" evidence="9">
    <location>
        <begin position="101"/>
        <end position="113"/>
    </location>
</feature>
<dbReference type="InParanoid" id="A0A5E4FSA2"/>
<evidence type="ECO:0000256" key="6">
    <source>
        <dbReference type="ARBA" id="ARBA00023163"/>
    </source>
</evidence>
<evidence type="ECO:0000259" key="10">
    <source>
        <dbReference type="PROSITE" id="PS50157"/>
    </source>
</evidence>
<dbReference type="Gramene" id="VVA30381">
    <property type="protein sequence ID" value="VVA30381"/>
    <property type="gene ID" value="Prudul26B014858"/>
</dbReference>
<dbReference type="SUPFAM" id="SSF57667">
    <property type="entry name" value="beta-beta-alpha zinc fingers"/>
    <property type="match status" value="1"/>
</dbReference>
<evidence type="ECO:0000256" key="4">
    <source>
        <dbReference type="ARBA" id="ARBA00022833"/>
    </source>
</evidence>
<sequence>MESDQAIQENSEQVSDDKQGASQAAKSYECTFCKRGFSNAQALGGHMNIHRKDKAKLKQVSSSNTIETKQHQQQQQQRLLDIPKMPSSYSSPIVPTINSSEHNKLKPSRDAERNTSTWPWFLNKEGDATMRHNIDPNHLSQVQQQLPLFSQATSQARVHENPGLRQVHGDQGLQPSASELDLELRLGPERQDSSSKANTTRKFF</sequence>
<protein>
    <submittedName>
        <fullName evidence="12">PREDICTED: mRNAional regulator</fullName>
    </submittedName>
</protein>
<comment type="subcellular location">
    <subcellularLocation>
        <location evidence="1">Nucleus</location>
    </subcellularLocation>
</comment>
<dbReference type="Proteomes" id="UP001054821">
    <property type="component" value="Chromosome 6"/>
</dbReference>
<evidence type="ECO:0000313" key="11">
    <source>
        <dbReference type="EMBL" id="KAI5321898.1"/>
    </source>
</evidence>
<keyword evidence="5" id="KW-0805">Transcription regulation</keyword>
<feature type="region of interest" description="Disordered" evidence="9">
    <location>
        <begin position="48"/>
        <end position="78"/>
    </location>
</feature>
<dbReference type="InterPro" id="IPR013087">
    <property type="entry name" value="Znf_C2H2_type"/>
</dbReference>
<feature type="region of interest" description="Disordered" evidence="9">
    <location>
        <begin position="92"/>
        <end position="116"/>
    </location>
</feature>
<evidence type="ECO:0000313" key="12">
    <source>
        <dbReference type="EMBL" id="VVA30381.1"/>
    </source>
</evidence>
<evidence type="ECO:0000256" key="8">
    <source>
        <dbReference type="PROSITE-ProRule" id="PRU00042"/>
    </source>
</evidence>
<evidence type="ECO:0000313" key="14">
    <source>
        <dbReference type="Proteomes" id="UP001054821"/>
    </source>
</evidence>
<keyword evidence="2" id="KW-0479">Metal-binding</keyword>
<evidence type="ECO:0000256" key="5">
    <source>
        <dbReference type="ARBA" id="ARBA00023015"/>
    </source>
</evidence>
<dbReference type="PANTHER" id="PTHR45801:SF111">
    <property type="entry name" value="C2H2 AND C2HC ZINC FINGERS SUPERFAMILY PROTEIN"/>
    <property type="match status" value="1"/>
</dbReference>
<dbReference type="GO" id="GO:0005634">
    <property type="term" value="C:nucleus"/>
    <property type="evidence" value="ECO:0007669"/>
    <property type="project" value="UniProtKB-SubCell"/>
</dbReference>
<keyword evidence="3 8" id="KW-0863">Zinc-finger</keyword>
<organism evidence="12 13">
    <name type="scientific">Prunus dulcis</name>
    <name type="common">Almond</name>
    <name type="synonym">Amygdalus dulcis</name>
    <dbReference type="NCBI Taxonomy" id="3755"/>
    <lineage>
        <taxon>Eukaryota</taxon>
        <taxon>Viridiplantae</taxon>
        <taxon>Streptophyta</taxon>
        <taxon>Embryophyta</taxon>
        <taxon>Tracheophyta</taxon>
        <taxon>Spermatophyta</taxon>
        <taxon>Magnoliopsida</taxon>
        <taxon>eudicotyledons</taxon>
        <taxon>Gunneridae</taxon>
        <taxon>Pentapetalae</taxon>
        <taxon>rosids</taxon>
        <taxon>fabids</taxon>
        <taxon>Rosales</taxon>
        <taxon>Rosaceae</taxon>
        <taxon>Amygdaloideae</taxon>
        <taxon>Amygdaleae</taxon>
        <taxon>Prunus</taxon>
    </lineage>
</organism>
<dbReference type="PANTHER" id="PTHR45801">
    <property type="entry name" value="OS07G0101800 PROTEIN"/>
    <property type="match status" value="1"/>
</dbReference>
<dbReference type="InterPro" id="IPR036236">
    <property type="entry name" value="Znf_C2H2_sf"/>
</dbReference>
<keyword evidence="6" id="KW-0804">Transcription</keyword>
<dbReference type="AlphaFoldDB" id="A0A5E4FSA2"/>
<reference evidence="11 14" key="3">
    <citation type="journal article" date="2022" name="G3 (Bethesda)">
        <title>Whole-genome sequence and methylome profiling of the almond [Prunus dulcis (Mill.) D.A. Webb] cultivar 'Nonpareil'.</title>
        <authorList>
            <person name="D'Amico-Willman K.M."/>
            <person name="Ouma W.Z."/>
            <person name="Meulia T."/>
            <person name="Sideli G.M."/>
            <person name="Gradziel T.M."/>
            <person name="Fresnedo-Ramirez J."/>
        </authorList>
    </citation>
    <scope>NUCLEOTIDE SEQUENCE [LARGE SCALE GENOMIC DNA]</scope>
    <source>
        <strain evidence="11">Clone GOH B32 T37-40</strain>
    </source>
</reference>
<accession>A0A5E4FSA2</accession>
<dbReference type="GO" id="GO:0008270">
    <property type="term" value="F:zinc ion binding"/>
    <property type="evidence" value="ECO:0007669"/>
    <property type="project" value="UniProtKB-KW"/>
</dbReference>
<dbReference type="EMBL" id="JAJFAZ020000006">
    <property type="protein sequence ID" value="KAI5321898.1"/>
    <property type="molecule type" value="Genomic_DNA"/>
</dbReference>
<proteinExistence type="predicted"/>
<dbReference type="Proteomes" id="UP000327085">
    <property type="component" value="Chromosome 6"/>
</dbReference>
<dbReference type="Gene3D" id="3.30.160.60">
    <property type="entry name" value="Classic Zinc Finger"/>
    <property type="match status" value="1"/>
</dbReference>
<name>A0A5E4FSA2_PRUDU</name>
<evidence type="ECO:0000256" key="1">
    <source>
        <dbReference type="ARBA" id="ARBA00004123"/>
    </source>
</evidence>
<dbReference type="PROSITE" id="PS50157">
    <property type="entry name" value="ZINC_FINGER_C2H2_2"/>
    <property type="match status" value="1"/>
</dbReference>
<feature type="region of interest" description="Disordered" evidence="9">
    <location>
        <begin position="185"/>
        <end position="204"/>
    </location>
</feature>
<feature type="domain" description="C2H2-type" evidence="10">
    <location>
        <begin position="28"/>
        <end position="55"/>
    </location>
</feature>
<evidence type="ECO:0000256" key="7">
    <source>
        <dbReference type="ARBA" id="ARBA00023242"/>
    </source>
</evidence>
<dbReference type="SMART" id="SM00355">
    <property type="entry name" value="ZnF_C2H2"/>
    <property type="match status" value="1"/>
</dbReference>
<dbReference type="InterPro" id="IPR052426">
    <property type="entry name" value="Plant_dev_regulator"/>
</dbReference>
<keyword evidence="14" id="KW-1185">Reference proteome</keyword>
<feature type="compositionally biased region" description="Polar residues" evidence="9">
    <location>
        <begin position="194"/>
        <end position="204"/>
    </location>
</feature>
<evidence type="ECO:0000313" key="13">
    <source>
        <dbReference type="Proteomes" id="UP000327085"/>
    </source>
</evidence>
<reference evidence="12" key="1">
    <citation type="submission" date="2019-07" db="EMBL/GenBank/DDBJ databases">
        <authorList>
            <person name="Alioto T."/>
            <person name="Alioto T."/>
            <person name="Gomez Garrido J."/>
        </authorList>
    </citation>
    <scope>NUCLEOTIDE SEQUENCE</scope>
</reference>
<feature type="region of interest" description="Disordered" evidence="9">
    <location>
        <begin position="1"/>
        <end position="21"/>
    </location>
</feature>
<dbReference type="EMBL" id="CABIKO010000189">
    <property type="protein sequence ID" value="VVA30381.1"/>
    <property type="molecule type" value="Genomic_DNA"/>
</dbReference>
<keyword evidence="4" id="KW-0862">Zinc</keyword>
<keyword evidence="7" id="KW-0539">Nucleus</keyword>
<dbReference type="OMA" id="TSRSYEC"/>
<evidence type="ECO:0000256" key="3">
    <source>
        <dbReference type="ARBA" id="ARBA00022771"/>
    </source>
</evidence>
<reference evidence="13" key="2">
    <citation type="journal article" date="2020" name="Plant J.">
        <title>Transposons played a major role in the diversification between the closely related almond and peach genomes: results from the almond genome sequence.</title>
        <authorList>
            <person name="Alioto T."/>
            <person name="Alexiou K.G."/>
            <person name="Bardil A."/>
            <person name="Barteri F."/>
            <person name="Castanera R."/>
            <person name="Cruz F."/>
            <person name="Dhingra A."/>
            <person name="Duval H."/>
            <person name="Fernandez I Marti A."/>
            <person name="Frias L."/>
            <person name="Galan B."/>
            <person name="Garcia J.L."/>
            <person name="Howad W."/>
            <person name="Gomez-Garrido J."/>
            <person name="Gut M."/>
            <person name="Julca I."/>
            <person name="Morata J."/>
            <person name="Puigdomenech P."/>
            <person name="Ribeca P."/>
            <person name="Rubio Cabetas M.J."/>
            <person name="Vlasova A."/>
            <person name="Wirthensohn M."/>
            <person name="Garcia-Mas J."/>
            <person name="Gabaldon T."/>
            <person name="Casacuberta J.M."/>
            <person name="Arus P."/>
        </authorList>
    </citation>
    <scope>NUCLEOTIDE SEQUENCE [LARGE SCALE GENOMIC DNA]</scope>
    <source>
        <strain evidence="13">cv. Texas</strain>
    </source>
</reference>
<feature type="compositionally biased region" description="Basic residues" evidence="9">
    <location>
        <begin position="48"/>
        <end position="57"/>
    </location>
</feature>